<sequence length="256" mass="27557">MMNQRNYKIAKSSRLHERGNVLFLILIAVALFAALSFAVVQTRGGGTDANKEKIQLAASQLAQYGGDIEAAILRMRVGKGMGPDVMSFETPFLSSANYTNPNCAVDDCKVYMPKGGAISYNAPNDEWLDWGQQSQPHWGGWLFTGGSCVPGVGLGNDATCNGDVDNLELIAIVPYIQRDVCMEINRKKEITSGVTPPPQDQGSAWINNPEFSGTFTTGEAIASAGGEIFGRNEGCFEGGGTPASGTYHYYKVLIER</sequence>
<keyword evidence="2" id="KW-1185">Reference proteome</keyword>
<organism evidence="1 2">
    <name type="scientific">Micavibrio aeruginosavorus (strain ARL-13)</name>
    <dbReference type="NCBI Taxonomy" id="856793"/>
    <lineage>
        <taxon>Bacteria</taxon>
        <taxon>Pseudomonadati</taxon>
        <taxon>Bdellovibrionota</taxon>
        <taxon>Bdellovibrionia</taxon>
        <taxon>Bdellovibrionales</taxon>
        <taxon>Pseudobdellovibrionaceae</taxon>
        <taxon>Micavibrio</taxon>
    </lineage>
</organism>
<dbReference type="RefSeq" id="WP_014103827.1">
    <property type="nucleotide sequence ID" value="NC_016026.1"/>
</dbReference>
<dbReference type="Proteomes" id="UP000009286">
    <property type="component" value="Chromosome"/>
</dbReference>
<dbReference type="EMBL" id="CP002382">
    <property type="protein sequence ID" value="AEP10604.1"/>
    <property type="molecule type" value="Genomic_DNA"/>
</dbReference>
<accession>G2KT60</accession>
<dbReference type="KEGG" id="mai:MICA_2301"/>
<gene>
    <name evidence="1" type="ordered locus">MICA_2301</name>
</gene>
<protein>
    <submittedName>
        <fullName evidence="1">Uncharacterized protein</fullName>
    </submittedName>
</protein>
<evidence type="ECO:0000313" key="2">
    <source>
        <dbReference type="Proteomes" id="UP000009286"/>
    </source>
</evidence>
<dbReference type="AlphaFoldDB" id="G2KT60"/>
<dbReference type="HOGENOM" id="CLU_097503_0_0_5"/>
<dbReference type="OrthoDB" id="8410465at2"/>
<evidence type="ECO:0000313" key="1">
    <source>
        <dbReference type="EMBL" id="AEP10604.1"/>
    </source>
</evidence>
<proteinExistence type="predicted"/>
<reference evidence="1 2" key="1">
    <citation type="journal article" date="2011" name="BMC Genomics">
        <title>Genomic insights into an obligate epibiotic bacterial predator: Micavibrio aeruginosavorus ARL-13.</title>
        <authorList>
            <person name="Wang Z."/>
            <person name="Kadouri D."/>
            <person name="Wu M."/>
        </authorList>
    </citation>
    <scope>NUCLEOTIDE SEQUENCE [LARGE SCALE GENOMIC DNA]</scope>
    <source>
        <strain evidence="1 2">ARL-13</strain>
    </source>
</reference>
<name>G2KT60_MICAA</name>